<protein>
    <recommendedName>
        <fullName evidence="2">CBF1-interacting co-repressor CIR N-terminal domain-containing protein</fullName>
    </recommendedName>
</protein>
<dbReference type="EMBL" id="OU594944">
    <property type="protein sequence ID" value="CAG9287636.1"/>
    <property type="molecule type" value="Genomic_DNA"/>
</dbReference>
<dbReference type="SMART" id="SM01083">
    <property type="entry name" value="Cir_N"/>
    <property type="match status" value="1"/>
</dbReference>
<feature type="compositionally biased region" description="Basic and acidic residues" evidence="1">
    <location>
        <begin position="332"/>
        <end position="344"/>
    </location>
</feature>
<dbReference type="AlphaFoldDB" id="A0A8J9X687"/>
<feature type="compositionally biased region" description="Basic and acidic residues" evidence="1">
    <location>
        <begin position="263"/>
        <end position="290"/>
    </location>
</feature>
<dbReference type="GO" id="GO:0003714">
    <property type="term" value="F:transcription corepressor activity"/>
    <property type="evidence" value="ECO:0007669"/>
    <property type="project" value="InterPro"/>
</dbReference>
<feature type="region of interest" description="Disordered" evidence="1">
    <location>
        <begin position="1"/>
        <end position="109"/>
    </location>
</feature>
<sequence length="366" mass="41841">MVAGLKFLSKKSFNPQNLTNQKRVWERQERTKQEEKRVQQRARQLQRERDDEELAKSRGDQPKLAFLYKPPPGLEGKANPNQRGPAVDLKETPAAHTETGRNDFVERQPGDNDAAAAFRQMLATAATPNYNDDNASNDEAPFSTKTIFGTVLQGTSVEATREKKTMSALEKAVGRNHDKNTVTLDEQIQRFPALANAPRVKGVDETSSAVQFKPLGTQIRNVRCLKCGVWGHSRGDRECELSGWNPFNLRGSAPSATSIMPKKAVDKDGKSVEKETSHRAREERYSHSDECSSSSDTSEENRRRRKYKRRKQERRSSVDKERHKSYNRKRSHRDDTDVTADSDKVRRRRSRKQSRRDDSGRRNGYR</sequence>
<dbReference type="InterPro" id="IPR019339">
    <property type="entry name" value="CIR_N_dom"/>
</dbReference>
<evidence type="ECO:0000313" key="3">
    <source>
        <dbReference type="EMBL" id="CAG9287636.1"/>
    </source>
</evidence>
<feature type="compositionally biased region" description="Basic and acidic residues" evidence="1">
    <location>
        <begin position="88"/>
        <end position="109"/>
    </location>
</feature>
<evidence type="ECO:0000259" key="2">
    <source>
        <dbReference type="SMART" id="SM01083"/>
    </source>
</evidence>
<feature type="domain" description="CBF1-interacting co-repressor CIR N-terminal" evidence="2">
    <location>
        <begin position="12"/>
        <end position="48"/>
    </location>
</feature>
<dbReference type="Proteomes" id="UP000836788">
    <property type="component" value="Chromosome 3"/>
</dbReference>
<gene>
    <name evidence="3" type="ORF">PTTT1_LOCUS36119</name>
</gene>
<reference evidence="3" key="1">
    <citation type="submission" date="2022-02" db="EMBL/GenBank/DDBJ databases">
        <authorList>
            <person name="Giguere J D."/>
        </authorList>
    </citation>
    <scope>NUCLEOTIDE SEQUENCE</scope>
    <source>
        <strain evidence="3">CCAP 1055/1</strain>
    </source>
</reference>
<proteinExistence type="predicted"/>
<name>A0A8J9X687_PHATR</name>
<feature type="compositionally biased region" description="Basic and acidic residues" evidence="1">
    <location>
        <begin position="314"/>
        <end position="324"/>
    </location>
</feature>
<feature type="compositionally biased region" description="Basic and acidic residues" evidence="1">
    <location>
        <begin position="45"/>
        <end position="61"/>
    </location>
</feature>
<feature type="compositionally biased region" description="Basic residues" evidence="1">
    <location>
        <begin position="345"/>
        <end position="354"/>
    </location>
</feature>
<dbReference type="PANTHER" id="PTHR13151:SF2">
    <property type="entry name" value="COREPRESSOR INTERACTING WITH RBPJ 1"/>
    <property type="match status" value="1"/>
</dbReference>
<dbReference type="Pfam" id="PF10197">
    <property type="entry name" value="Cir_N"/>
    <property type="match status" value="1"/>
</dbReference>
<feature type="compositionally biased region" description="Basic and acidic residues" evidence="1">
    <location>
        <begin position="355"/>
        <end position="366"/>
    </location>
</feature>
<dbReference type="PANTHER" id="PTHR13151">
    <property type="entry name" value="CBF1 INTERACTING COREPRESSOR CIR"/>
    <property type="match status" value="1"/>
</dbReference>
<dbReference type="GO" id="GO:0005634">
    <property type="term" value="C:nucleus"/>
    <property type="evidence" value="ECO:0007669"/>
    <property type="project" value="TreeGrafter"/>
</dbReference>
<accession>A0A8J9X687</accession>
<feature type="region of interest" description="Disordered" evidence="1">
    <location>
        <begin position="250"/>
        <end position="366"/>
    </location>
</feature>
<dbReference type="InterPro" id="IPR040014">
    <property type="entry name" value="CIR1"/>
</dbReference>
<evidence type="ECO:0000256" key="1">
    <source>
        <dbReference type="SAM" id="MobiDB-lite"/>
    </source>
</evidence>
<feature type="compositionally biased region" description="Polar residues" evidence="1">
    <location>
        <begin position="11"/>
        <end position="22"/>
    </location>
</feature>
<feature type="compositionally biased region" description="Basic residues" evidence="1">
    <location>
        <begin position="303"/>
        <end position="313"/>
    </location>
</feature>
<organism evidence="3">
    <name type="scientific">Phaeodactylum tricornutum</name>
    <name type="common">Diatom</name>
    <dbReference type="NCBI Taxonomy" id="2850"/>
    <lineage>
        <taxon>Eukaryota</taxon>
        <taxon>Sar</taxon>
        <taxon>Stramenopiles</taxon>
        <taxon>Ochrophyta</taxon>
        <taxon>Bacillariophyta</taxon>
        <taxon>Bacillariophyceae</taxon>
        <taxon>Bacillariophycidae</taxon>
        <taxon>Naviculales</taxon>
        <taxon>Phaeodactylaceae</taxon>
        <taxon>Phaeodactylum</taxon>
    </lineage>
</organism>
<feature type="compositionally biased region" description="Basic and acidic residues" evidence="1">
    <location>
        <begin position="23"/>
        <end position="38"/>
    </location>
</feature>